<organism evidence="14 15">
    <name type="scientific">Pigmentiphaga aceris</name>
    <dbReference type="NCBI Taxonomy" id="1940612"/>
    <lineage>
        <taxon>Bacteria</taxon>
        <taxon>Pseudomonadati</taxon>
        <taxon>Pseudomonadota</taxon>
        <taxon>Betaproteobacteria</taxon>
        <taxon>Burkholderiales</taxon>
        <taxon>Alcaligenaceae</taxon>
        <taxon>Pigmentiphaga</taxon>
    </lineage>
</organism>
<feature type="domain" description="HPt" evidence="13">
    <location>
        <begin position="3"/>
        <end position="107"/>
    </location>
</feature>
<dbReference type="GO" id="GO:0000155">
    <property type="term" value="F:phosphorelay sensor kinase activity"/>
    <property type="evidence" value="ECO:0007669"/>
    <property type="project" value="InterPro"/>
</dbReference>
<reference evidence="14 15" key="1">
    <citation type="submission" date="2019-08" db="EMBL/GenBank/DDBJ databases">
        <title>Amphibian skin-associated Pigmentiphaga: genome sequence and occurrence across geography and hosts.</title>
        <authorList>
            <person name="Bletz M.C."/>
            <person name="Bunk B."/>
            <person name="Sproeer C."/>
            <person name="Biwer P."/>
            <person name="Reiter S."/>
            <person name="Rabemananjara F.C.E."/>
            <person name="Schulz S."/>
            <person name="Overmann J."/>
            <person name="Vences M."/>
        </authorList>
    </citation>
    <scope>NUCLEOTIDE SEQUENCE [LARGE SCALE GENOMIC DNA]</scope>
    <source>
        <strain evidence="14 15">Mada1488</strain>
    </source>
</reference>
<evidence type="ECO:0000256" key="6">
    <source>
        <dbReference type="ARBA" id="ARBA00022777"/>
    </source>
</evidence>
<dbReference type="SMART" id="SM00260">
    <property type="entry name" value="CheW"/>
    <property type="match status" value="1"/>
</dbReference>
<dbReference type="PROSITE" id="PS50109">
    <property type="entry name" value="HIS_KIN"/>
    <property type="match status" value="1"/>
</dbReference>
<evidence type="ECO:0000256" key="4">
    <source>
        <dbReference type="ARBA" id="ARBA00022553"/>
    </source>
</evidence>
<dbReference type="Gene3D" id="2.30.30.40">
    <property type="entry name" value="SH3 Domains"/>
    <property type="match status" value="1"/>
</dbReference>
<evidence type="ECO:0000259" key="13">
    <source>
        <dbReference type="PROSITE" id="PS50894"/>
    </source>
</evidence>
<dbReference type="SUPFAM" id="SSF47384">
    <property type="entry name" value="Homodimeric domain of signal transducing histidine kinase"/>
    <property type="match status" value="1"/>
</dbReference>
<dbReference type="SMART" id="SM00073">
    <property type="entry name" value="HPT"/>
    <property type="match status" value="1"/>
</dbReference>
<dbReference type="PANTHER" id="PTHR43395">
    <property type="entry name" value="SENSOR HISTIDINE KINASE CHEA"/>
    <property type="match status" value="1"/>
</dbReference>
<proteinExistence type="predicted"/>
<name>A0A5C0AXL6_9BURK</name>
<keyword evidence="7" id="KW-0902">Two-component regulatory system</keyword>
<dbReference type="OrthoDB" id="9803176at2"/>
<dbReference type="InterPro" id="IPR004105">
    <property type="entry name" value="CheA-like_dim"/>
</dbReference>
<evidence type="ECO:0000313" key="14">
    <source>
        <dbReference type="EMBL" id="QEI07232.1"/>
    </source>
</evidence>
<dbReference type="SMART" id="SM01231">
    <property type="entry name" value="H-kinase_dim"/>
    <property type="match status" value="1"/>
</dbReference>
<dbReference type="InterPro" id="IPR037006">
    <property type="entry name" value="CheA-like_homodim_sf"/>
</dbReference>
<keyword evidence="5" id="KW-0808">Transferase</keyword>
<dbReference type="Proteomes" id="UP000325161">
    <property type="component" value="Chromosome"/>
</dbReference>
<dbReference type="SUPFAM" id="SSF55874">
    <property type="entry name" value="ATPase domain of HSP90 chaperone/DNA topoisomerase II/histidine kinase"/>
    <property type="match status" value="1"/>
</dbReference>
<keyword evidence="15" id="KW-1185">Reference proteome</keyword>
<evidence type="ECO:0000313" key="15">
    <source>
        <dbReference type="Proteomes" id="UP000325161"/>
    </source>
</evidence>
<evidence type="ECO:0000256" key="10">
    <source>
        <dbReference type="SAM" id="MobiDB-lite"/>
    </source>
</evidence>
<dbReference type="InterPro" id="IPR051315">
    <property type="entry name" value="Bact_Chemotaxis_CheA"/>
</dbReference>
<feature type="region of interest" description="Disordered" evidence="10">
    <location>
        <begin position="208"/>
        <end position="244"/>
    </location>
</feature>
<gene>
    <name evidence="14" type="ORF">FXN63_16310</name>
</gene>
<dbReference type="GO" id="GO:0006935">
    <property type="term" value="P:chemotaxis"/>
    <property type="evidence" value="ECO:0007669"/>
    <property type="project" value="InterPro"/>
</dbReference>
<dbReference type="EC" id="2.7.13.3" evidence="2"/>
<dbReference type="EMBL" id="CP043046">
    <property type="protein sequence ID" value="QEI07232.1"/>
    <property type="molecule type" value="Genomic_DNA"/>
</dbReference>
<keyword evidence="6" id="KW-0418">Kinase</keyword>
<dbReference type="Pfam" id="PF02518">
    <property type="entry name" value="HATPase_c"/>
    <property type="match status" value="1"/>
</dbReference>
<dbReference type="PANTHER" id="PTHR43395:SF1">
    <property type="entry name" value="CHEMOTAXIS PROTEIN CHEA"/>
    <property type="match status" value="1"/>
</dbReference>
<evidence type="ECO:0000259" key="11">
    <source>
        <dbReference type="PROSITE" id="PS50109"/>
    </source>
</evidence>
<evidence type="ECO:0000256" key="2">
    <source>
        <dbReference type="ARBA" id="ARBA00012438"/>
    </source>
</evidence>
<evidence type="ECO:0000256" key="9">
    <source>
        <dbReference type="PROSITE-ProRule" id="PRU00110"/>
    </source>
</evidence>
<dbReference type="Pfam" id="PF01627">
    <property type="entry name" value="Hpt"/>
    <property type="match status" value="1"/>
</dbReference>
<dbReference type="Gene3D" id="1.20.120.160">
    <property type="entry name" value="HPT domain"/>
    <property type="match status" value="1"/>
</dbReference>
<dbReference type="InterPro" id="IPR036890">
    <property type="entry name" value="HATPase_C_sf"/>
</dbReference>
<dbReference type="InterPro" id="IPR036641">
    <property type="entry name" value="HPT_dom_sf"/>
</dbReference>
<dbReference type="PROSITE" id="PS50851">
    <property type="entry name" value="CHEW"/>
    <property type="match status" value="1"/>
</dbReference>
<dbReference type="Gene3D" id="1.10.287.560">
    <property type="entry name" value="Histidine kinase CheA-like, homodimeric domain"/>
    <property type="match status" value="1"/>
</dbReference>
<feature type="domain" description="Histidine kinase" evidence="11">
    <location>
        <begin position="258"/>
        <end position="499"/>
    </location>
</feature>
<dbReference type="InterPro" id="IPR036097">
    <property type="entry name" value="HisK_dim/P_sf"/>
</dbReference>
<dbReference type="CDD" id="cd00088">
    <property type="entry name" value="HPT"/>
    <property type="match status" value="1"/>
</dbReference>
<dbReference type="InterPro" id="IPR005467">
    <property type="entry name" value="His_kinase_dom"/>
</dbReference>
<dbReference type="InterPro" id="IPR002545">
    <property type="entry name" value="CheW-lke_dom"/>
</dbReference>
<dbReference type="Pfam" id="PF02895">
    <property type="entry name" value="H-kinase_dim"/>
    <property type="match status" value="1"/>
</dbReference>
<comment type="function">
    <text evidence="8">Involved in the transmission of sensory signals from the chemoreceptors to the flagellar motors. CheA is autophosphorylated; it can transfer its phosphate group to either CheB or CheY.</text>
</comment>
<evidence type="ECO:0000256" key="7">
    <source>
        <dbReference type="ARBA" id="ARBA00023012"/>
    </source>
</evidence>
<feature type="modified residue" description="Phosphohistidine" evidence="9">
    <location>
        <position position="50"/>
    </location>
</feature>
<comment type="catalytic activity">
    <reaction evidence="1">
        <text>ATP + protein L-histidine = ADP + protein N-phospho-L-histidine.</text>
        <dbReference type="EC" id="2.7.13.3"/>
    </reaction>
</comment>
<dbReference type="CDD" id="cd16916">
    <property type="entry name" value="HATPase_CheA-like"/>
    <property type="match status" value="1"/>
</dbReference>
<dbReference type="PROSITE" id="PS50894">
    <property type="entry name" value="HPT"/>
    <property type="match status" value="1"/>
</dbReference>
<dbReference type="RefSeq" id="WP_148816279.1">
    <property type="nucleotide sequence ID" value="NZ_CP043046.1"/>
</dbReference>
<dbReference type="SUPFAM" id="SSF50341">
    <property type="entry name" value="CheW-like"/>
    <property type="match status" value="1"/>
</dbReference>
<dbReference type="InterPro" id="IPR008207">
    <property type="entry name" value="Sig_transdc_His_kin_Hpt_dom"/>
</dbReference>
<evidence type="ECO:0000256" key="8">
    <source>
        <dbReference type="ARBA" id="ARBA00035100"/>
    </source>
</evidence>
<evidence type="ECO:0000256" key="3">
    <source>
        <dbReference type="ARBA" id="ARBA00021495"/>
    </source>
</evidence>
<accession>A0A5C0AXL6</accession>
<dbReference type="InterPro" id="IPR004358">
    <property type="entry name" value="Sig_transdc_His_kin-like_C"/>
</dbReference>
<dbReference type="PRINTS" id="PR00344">
    <property type="entry name" value="BCTRLSENSOR"/>
</dbReference>
<protein>
    <recommendedName>
        <fullName evidence="3">Chemotaxis protein CheA</fullName>
        <ecNumber evidence="2">2.7.13.3</ecNumber>
    </recommendedName>
</protein>
<evidence type="ECO:0000259" key="12">
    <source>
        <dbReference type="PROSITE" id="PS50851"/>
    </source>
</evidence>
<evidence type="ECO:0000256" key="1">
    <source>
        <dbReference type="ARBA" id="ARBA00000085"/>
    </source>
</evidence>
<dbReference type="Gene3D" id="3.30.565.10">
    <property type="entry name" value="Histidine kinase-like ATPase, C-terminal domain"/>
    <property type="match status" value="1"/>
</dbReference>
<dbReference type="InterPro" id="IPR003594">
    <property type="entry name" value="HATPase_dom"/>
</dbReference>
<feature type="compositionally biased region" description="Low complexity" evidence="10">
    <location>
        <begin position="211"/>
        <end position="239"/>
    </location>
</feature>
<keyword evidence="4 9" id="KW-0597">Phosphoprotein</keyword>
<dbReference type="GO" id="GO:0005737">
    <property type="term" value="C:cytoplasm"/>
    <property type="evidence" value="ECO:0007669"/>
    <property type="project" value="InterPro"/>
</dbReference>
<dbReference type="SMART" id="SM00387">
    <property type="entry name" value="HATPase_c"/>
    <property type="match status" value="1"/>
</dbReference>
<evidence type="ECO:0000256" key="5">
    <source>
        <dbReference type="ARBA" id="ARBA00022679"/>
    </source>
</evidence>
<dbReference type="KEGG" id="pacr:FXN63_16310"/>
<dbReference type="InterPro" id="IPR036061">
    <property type="entry name" value="CheW-like_dom_sf"/>
</dbReference>
<dbReference type="Pfam" id="PF01584">
    <property type="entry name" value="CheW"/>
    <property type="match status" value="1"/>
</dbReference>
<dbReference type="SUPFAM" id="SSF47226">
    <property type="entry name" value="Histidine-containing phosphotransfer domain, HPT domain"/>
    <property type="match status" value="1"/>
</dbReference>
<dbReference type="AlphaFoldDB" id="A0A5C0AXL6"/>
<dbReference type="FunFam" id="3.30.565.10:FF:000016">
    <property type="entry name" value="Chemotaxis protein CheA, putative"/>
    <property type="match status" value="1"/>
</dbReference>
<feature type="domain" description="CheW-like" evidence="12">
    <location>
        <begin position="501"/>
        <end position="629"/>
    </location>
</feature>
<dbReference type="FunFam" id="1.20.120.160:FF:000008">
    <property type="entry name" value="Chemotaxis sensor histidine kinase CheA"/>
    <property type="match status" value="1"/>
</dbReference>
<sequence length="629" mass="67152">MSAFAEMNDLLVDFLTEAGELLDDVDSGLVDLEQRPNDNGLLNQVFRGFHTVKGGAGFLEATALVELCHRGENLLDLLRSHQLQITPEIMDLILAATGEVRRMFGEMESGRMPSPAPAALLAGLEAAARGETVDTRALRGDIRDVESIAPIAAAPVASVPHVPHDPNSPDWLGYYRAAFGEPKHGEGSPGAATPAAEYAPQQLLAPKTGQAVAAPQVQRSPAPAAAPRPARGAPQGGSAVTKENTIRVDTARFDQILNLSGEIGLTKNRLNCLRDALNGEGVDAEGAKTVDTVLSQLDTLVSDLQSAVMKARMQPVGRVFQKYSRLARDLARQLGKDVDLVITGADTEVDKTILEELNDPLVHLIRNSVDHGIETIEERRRIGKPERGTLHVSARQTGDSIVIEVTDDGKGMDAEVIRRKAVEKGAITAEEASVLDPAQCLALIFLPGFSTKAEVSDLSGRGVGMDVVRTNIEKLKGRIDIQSVPGSGSRITISLPLTLAILPVLMLELLGQVYALPLSSVREIISVDTTQIQRVGDCPSIVIRGRVLPIFDLATLIGLPREKPAEVAVVLSHGDKQLVLTVDGFVGQDEVMIKPLEGIHPKGVAGATLSGDGTLVLVLEMRELLEGLY</sequence>